<organism evidence="3 4">
    <name type="scientific">Stentor coeruleus</name>
    <dbReference type="NCBI Taxonomy" id="5963"/>
    <lineage>
        <taxon>Eukaryota</taxon>
        <taxon>Sar</taxon>
        <taxon>Alveolata</taxon>
        <taxon>Ciliophora</taxon>
        <taxon>Postciliodesmatophora</taxon>
        <taxon>Heterotrichea</taxon>
        <taxon>Heterotrichida</taxon>
        <taxon>Stentoridae</taxon>
        <taxon>Stentor</taxon>
    </lineage>
</organism>
<keyword evidence="1" id="KW-0106">Calcium</keyword>
<evidence type="ECO:0000259" key="2">
    <source>
        <dbReference type="PROSITE" id="PS50222"/>
    </source>
</evidence>
<keyword evidence="4" id="KW-1185">Reference proteome</keyword>
<dbReference type="PROSITE" id="PS00018">
    <property type="entry name" value="EF_HAND_1"/>
    <property type="match status" value="1"/>
</dbReference>
<dbReference type="GO" id="GO:0005509">
    <property type="term" value="F:calcium ion binding"/>
    <property type="evidence" value="ECO:0007669"/>
    <property type="project" value="InterPro"/>
</dbReference>
<evidence type="ECO:0000313" key="4">
    <source>
        <dbReference type="Proteomes" id="UP000187209"/>
    </source>
</evidence>
<dbReference type="InterPro" id="IPR011992">
    <property type="entry name" value="EF-hand-dom_pair"/>
</dbReference>
<evidence type="ECO:0000313" key="3">
    <source>
        <dbReference type="EMBL" id="OMJ87074.1"/>
    </source>
</evidence>
<feature type="domain" description="EF-hand" evidence="2">
    <location>
        <begin position="8"/>
        <end position="43"/>
    </location>
</feature>
<protein>
    <recommendedName>
        <fullName evidence="2">EF-hand domain-containing protein</fullName>
    </recommendedName>
</protein>
<proteinExistence type="predicted"/>
<accession>A0A1R2CDH4</accession>
<dbReference type="EMBL" id="MPUH01000187">
    <property type="protein sequence ID" value="OMJ87074.1"/>
    <property type="molecule type" value="Genomic_DNA"/>
</dbReference>
<evidence type="ECO:0000256" key="1">
    <source>
        <dbReference type="ARBA" id="ARBA00022837"/>
    </source>
</evidence>
<dbReference type="AlphaFoldDB" id="A0A1R2CDH4"/>
<dbReference type="InterPro" id="IPR002048">
    <property type="entry name" value="EF_hand_dom"/>
</dbReference>
<reference evidence="3 4" key="1">
    <citation type="submission" date="2016-11" db="EMBL/GenBank/DDBJ databases">
        <title>The macronuclear genome of Stentor coeruleus: a giant cell with tiny introns.</title>
        <authorList>
            <person name="Slabodnick M."/>
            <person name="Ruby J.G."/>
            <person name="Reiff S.B."/>
            <person name="Swart E.C."/>
            <person name="Gosai S."/>
            <person name="Prabakaran S."/>
            <person name="Witkowska E."/>
            <person name="Larue G.E."/>
            <person name="Fisher S."/>
            <person name="Freeman R.M."/>
            <person name="Gunawardena J."/>
            <person name="Chu W."/>
            <person name="Stover N.A."/>
            <person name="Gregory B.D."/>
            <person name="Nowacki M."/>
            <person name="Derisi J."/>
            <person name="Roy S.W."/>
            <person name="Marshall W.F."/>
            <person name="Sood P."/>
        </authorList>
    </citation>
    <scope>NUCLEOTIDE SEQUENCE [LARGE SCALE GENOMIC DNA]</scope>
    <source>
        <strain evidence="3">WM001</strain>
    </source>
</reference>
<dbReference type="SUPFAM" id="SSF47473">
    <property type="entry name" value="EF-hand"/>
    <property type="match status" value="1"/>
</dbReference>
<name>A0A1R2CDH4_9CILI</name>
<sequence length="101" mass="11703">MNVIWHGTFESQLDLFFSVYDLDGNGSLSFKEIQELCKMQLQMDKADQIIDELSYSFATLIFDLTKTDYNGEIPAQKIKDVIKVQEDKSLIEMFCSFNCLK</sequence>
<dbReference type="Gene3D" id="1.10.238.10">
    <property type="entry name" value="EF-hand"/>
    <property type="match status" value="1"/>
</dbReference>
<dbReference type="InterPro" id="IPR018247">
    <property type="entry name" value="EF_Hand_1_Ca_BS"/>
</dbReference>
<dbReference type="Proteomes" id="UP000187209">
    <property type="component" value="Unassembled WGS sequence"/>
</dbReference>
<comment type="caution">
    <text evidence="3">The sequence shown here is derived from an EMBL/GenBank/DDBJ whole genome shotgun (WGS) entry which is preliminary data.</text>
</comment>
<dbReference type="PROSITE" id="PS50222">
    <property type="entry name" value="EF_HAND_2"/>
    <property type="match status" value="1"/>
</dbReference>
<dbReference type="OrthoDB" id="191686at2759"/>
<gene>
    <name evidence="3" type="ORF">SteCoe_11319</name>
</gene>